<sequence>MPPRNDETDLDKWIVDEQAEDNTRGMRRDQEIDFGQLATSSRVSLAEKRHAENVRDAMAQSMWEDYKQSSCAVAARKKGSASEMYASAALVSRPNKMLRRVRSSAPIYPPFKSSKANLRAASTFFVGDMADDLCGANVVAITFPIPSTERPRARIDSGPVVLARLLLQGASTSSDVPRFKAEAEVTGMAVKTLTLSRAMNSKPHTTHNTINN</sequence>
<protein>
    <submittedName>
        <fullName evidence="1">Uncharacterized protein</fullName>
    </submittedName>
</protein>
<comment type="caution">
    <text evidence="1">The sequence shown here is derived from an EMBL/GenBank/DDBJ whole genome shotgun (WGS) entry which is preliminary data.</text>
</comment>
<evidence type="ECO:0000313" key="1">
    <source>
        <dbReference type="EMBL" id="KAJ7731686.1"/>
    </source>
</evidence>
<dbReference type="Proteomes" id="UP001215280">
    <property type="component" value="Unassembled WGS sequence"/>
</dbReference>
<proteinExistence type="predicted"/>
<dbReference type="AlphaFoldDB" id="A0AAD7HZM6"/>
<evidence type="ECO:0000313" key="2">
    <source>
        <dbReference type="Proteomes" id="UP001215280"/>
    </source>
</evidence>
<name>A0AAD7HZM6_9AGAR</name>
<reference evidence="1" key="1">
    <citation type="submission" date="2023-03" db="EMBL/GenBank/DDBJ databases">
        <title>Massive genome expansion in bonnet fungi (Mycena s.s.) driven by repeated elements and novel gene families across ecological guilds.</title>
        <authorList>
            <consortium name="Lawrence Berkeley National Laboratory"/>
            <person name="Harder C.B."/>
            <person name="Miyauchi S."/>
            <person name="Viragh M."/>
            <person name="Kuo A."/>
            <person name="Thoen E."/>
            <person name="Andreopoulos B."/>
            <person name="Lu D."/>
            <person name="Skrede I."/>
            <person name="Drula E."/>
            <person name="Henrissat B."/>
            <person name="Morin E."/>
            <person name="Kohler A."/>
            <person name="Barry K."/>
            <person name="LaButti K."/>
            <person name="Morin E."/>
            <person name="Salamov A."/>
            <person name="Lipzen A."/>
            <person name="Mereny Z."/>
            <person name="Hegedus B."/>
            <person name="Baldrian P."/>
            <person name="Stursova M."/>
            <person name="Weitz H."/>
            <person name="Taylor A."/>
            <person name="Grigoriev I.V."/>
            <person name="Nagy L.G."/>
            <person name="Martin F."/>
            <person name="Kauserud H."/>
        </authorList>
    </citation>
    <scope>NUCLEOTIDE SEQUENCE</scope>
    <source>
        <strain evidence="1">CBHHK188m</strain>
    </source>
</reference>
<keyword evidence="2" id="KW-1185">Reference proteome</keyword>
<dbReference type="EMBL" id="JARJLG010000181">
    <property type="protein sequence ID" value="KAJ7731686.1"/>
    <property type="molecule type" value="Genomic_DNA"/>
</dbReference>
<accession>A0AAD7HZM6</accession>
<organism evidence="1 2">
    <name type="scientific">Mycena maculata</name>
    <dbReference type="NCBI Taxonomy" id="230809"/>
    <lineage>
        <taxon>Eukaryota</taxon>
        <taxon>Fungi</taxon>
        <taxon>Dikarya</taxon>
        <taxon>Basidiomycota</taxon>
        <taxon>Agaricomycotina</taxon>
        <taxon>Agaricomycetes</taxon>
        <taxon>Agaricomycetidae</taxon>
        <taxon>Agaricales</taxon>
        <taxon>Marasmiineae</taxon>
        <taxon>Mycenaceae</taxon>
        <taxon>Mycena</taxon>
    </lineage>
</organism>
<gene>
    <name evidence="1" type="ORF">DFH07DRAFT_781179</name>
</gene>